<dbReference type="GO" id="GO:0006310">
    <property type="term" value="P:DNA recombination"/>
    <property type="evidence" value="ECO:0007669"/>
    <property type="project" value="UniProtKB-KW"/>
</dbReference>
<accession>A0A0F4NPN2</accession>
<organism evidence="7 8">
    <name type="scientific">Vibrio galatheae</name>
    <dbReference type="NCBI Taxonomy" id="579748"/>
    <lineage>
        <taxon>Bacteria</taxon>
        <taxon>Pseudomonadati</taxon>
        <taxon>Pseudomonadota</taxon>
        <taxon>Gammaproteobacteria</taxon>
        <taxon>Vibrionales</taxon>
        <taxon>Vibrionaceae</taxon>
        <taxon>Vibrio</taxon>
    </lineage>
</organism>
<keyword evidence="1" id="KW-0229">DNA integration</keyword>
<dbReference type="RefSeq" id="WP_045954071.1">
    <property type="nucleotide sequence ID" value="NZ_JXXV01000006.1"/>
</dbReference>
<proteinExistence type="predicted"/>
<keyword evidence="3" id="KW-0233">DNA recombination</keyword>
<dbReference type="CDD" id="cd01189">
    <property type="entry name" value="INT_ICEBs1_C_like"/>
    <property type="match status" value="1"/>
</dbReference>
<dbReference type="GO" id="GO:0015074">
    <property type="term" value="P:DNA integration"/>
    <property type="evidence" value="ECO:0007669"/>
    <property type="project" value="UniProtKB-KW"/>
</dbReference>
<comment type="caution">
    <text evidence="7">The sequence shown here is derived from an EMBL/GenBank/DDBJ whole genome shotgun (WGS) entry which is preliminary data.</text>
</comment>
<dbReference type="STRING" id="579748.TW81_02060"/>
<dbReference type="Pfam" id="PF12167">
    <property type="entry name" value="Arm-DNA-bind_2"/>
    <property type="match status" value="1"/>
</dbReference>
<dbReference type="InterPro" id="IPR002104">
    <property type="entry name" value="Integrase_catalytic"/>
</dbReference>
<dbReference type="OrthoDB" id="5391994at2"/>
<dbReference type="Proteomes" id="UP000033673">
    <property type="component" value="Unassembled WGS sequence"/>
</dbReference>
<sequence length="416" mass="47347">MTKKLPTGVEIHSGLVRIWFMYRGQRCREPLGIPPTSKNLKLAGERRSSIVHAIRTGNFDYMQWFPQSKQAHKFTKSHNKETTLNALCEKWLTVKQVEVTPATLKNYIQRLGQMRLFISGDKLISTLTQSDLLELRQYFLSTTSSSTANSYMRTIKGMLGYAATNGLIEERVLAGVKELKTDKSKPTPLSKEEFARLINASRHEQDQNLWTTAVFTGLRHGELIALAWEDIDLVNGTITVKRNRTLEGELKLPKTKSGERVVTMLQPAIDALIRQKALTFMMPAITIDVAQREYGKLSRSKIRPVFSPRVTATKKLGIGDFFSHVTLHEKWHSTSRRAGIEQRKPYQTRHTYACWMLSAGANPTFIASQMGHSSAKEVYNTYGDWVDEHTQDQVAMLNKKYGANVTHMPRRDFKSL</sequence>
<dbReference type="InterPro" id="IPR011010">
    <property type="entry name" value="DNA_brk_join_enz"/>
</dbReference>
<evidence type="ECO:0000256" key="3">
    <source>
        <dbReference type="ARBA" id="ARBA00023172"/>
    </source>
</evidence>
<keyword evidence="2 4" id="KW-0238">DNA-binding</keyword>
<evidence type="ECO:0000256" key="2">
    <source>
        <dbReference type="ARBA" id="ARBA00023125"/>
    </source>
</evidence>
<dbReference type="PROSITE" id="PS51900">
    <property type="entry name" value="CB"/>
    <property type="match status" value="1"/>
</dbReference>
<dbReference type="PROSITE" id="PS51898">
    <property type="entry name" value="TYR_RECOMBINASE"/>
    <property type="match status" value="1"/>
</dbReference>
<dbReference type="InterPro" id="IPR025269">
    <property type="entry name" value="SAM-like_dom"/>
</dbReference>
<protein>
    <submittedName>
        <fullName evidence="7">Integrase</fullName>
    </submittedName>
</protein>
<dbReference type="GO" id="GO:0003677">
    <property type="term" value="F:DNA binding"/>
    <property type="evidence" value="ECO:0007669"/>
    <property type="project" value="UniProtKB-UniRule"/>
</dbReference>
<dbReference type="EMBL" id="JXXV01000006">
    <property type="protein sequence ID" value="KJY84803.1"/>
    <property type="molecule type" value="Genomic_DNA"/>
</dbReference>
<evidence type="ECO:0000256" key="1">
    <source>
        <dbReference type="ARBA" id="ARBA00022908"/>
    </source>
</evidence>
<evidence type="ECO:0000313" key="7">
    <source>
        <dbReference type="EMBL" id="KJY84803.1"/>
    </source>
</evidence>
<feature type="domain" description="Tyr recombinase" evidence="5">
    <location>
        <begin position="184"/>
        <end position="395"/>
    </location>
</feature>
<dbReference type="InterPro" id="IPR050090">
    <property type="entry name" value="Tyrosine_recombinase_XerCD"/>
</dbReference>
<dbReference type="PATRIC" id="fig|579748.3.peg.426"/>
<dbReference type="InterPro" id="IPR044068">
    <property type="entry name" value="CB"/>
</dbReference>
<reference evidence="7 8" key="1">
    <citation type="journal article" date="2015" name="BMC Genomics">
        <title>Genome mining reveals unlocked bioactive potential of marine Gram-negative bacteria.</title>
        <authorList>
            <person name="Machado H."/>
            <person name="Sonnenschein E.C."/>
            <person name="Melchiorsen J."/>
            <person name="Gram L."/>
        </authorList>
    </citation>
    <scope>NUCLEOTIDE SEQUENCE [LARGE SCALE GENOMIC DNA]</scope>
    <source>
        <strain evidence="7 8">S2757</strain>
    </source>
</reference>
<feature type="domain" description="Core-binding (CB)" evidence="6">
    <location>
        <begin position="82"/>
        <end position="163"/>
    </location>
</feature>
<evidence type="ECO:0000259" key="6">
    <source>
        <dbReference type="PROSITE" id="PS51900"/>
    </source>
</evidence>
<dbReference type="PANTHER" id="PTHR30349">
    <property type="entry name" value="PHAGE INTEGRASE-RELATED"/>
    <property type="match status" value="1"/>
</dbReference>
<dbReference type="Gene3D" id="1.10.150.130">
    <property type="match status" value="1"/>
</dbReference>
<dbReference type="InterPro" id="IPR010998">
    <property type="entry name" value="Integrase_recombinase_N"/>
</dbReference>
<dbReference type="AlphaFoldDB" id="A0A0F4NPN2"/>
<evidence type="ECO:0000313" key="8">
    <source>
        <dbReference type="Proteomes" id="UP000033673"/>
    </source>
</evidence>
<dbReference type="Gene3D" id="1.10.443.10">
    <property type="entry name" value="Intergrase catalytic core"/>
    <property type="match status" value="1"/>
</dbReference>
<dbReference type="SUPFAM" id="SSF56349">
    <property type="entry name" value="DNA breaking-rejoining enzymes"/>
    <property type="match status" value="1"/>
</dbReference>
<dbReference type="Pfam" id="PF00589">
    <property type="entry name" value="Phage_integrase"/>
    <property type="match status" value="1"/>
</dbReference>
<gene>
    <name evidence="7" type="ORF">TW81_02060</name>
</gene>
<keyword evidence="8" id="KW-1185">Reference proteome</keyword>
<dbReference type="Pfam" id="PF13102">
    <property type="entry name" value="Phage_int_SAM_5"/>
    <property type="match status" value="1"/>
</dbReference>
<evidence type="ECO:0000256" key="4">
    <source>
        <dbReference type="PROSITE-ProRule" id="PRU01248"/>
    </source>
</evidence>
<evidence type="ECO:0000259" key="5">
    <source>
        <dbReference type="PROSITE" id="PS51898"/>
    </source>
</evidence>
<dbReference type="PANTHER" id="PTHR30349:SF36">
    <property type="entry name" value="PROPHAGE INTEGRASE INTR-RELATED"/>
    <property type="match status" value="1"/>
</dbReference>
<dbReference type="InterPro" id="IPR013762">
    <property type="entry name" value="Integrase-like_cat_sf"/>
</dbReference>
<name>A0A0F4NPN2_9VIBR</name>
<dbReference type="InterPro" id="IPR022000">
    <property type="entry name" value="Min27-like_integrase_DNA_bind"/>
</dbReference>